<dbReference type="InterPro" id="IPR021398">
    <property type="entry name" value="DUF3037"/>
</dbReference>
<proteinExistence type="predicted"/>
<evidence type="ECO:0000313" key="2">
    <source>
        <dbReference type="Proteomes" id="UP001327459"/>
    </source>
</evidence>
<dbReference type="Proteomes" id="UP001327459">
    <property type="component" value="Chromosome"/>
</dbReference>
<protein>
    <submittedName>
        <fullName evidence="1">DUF3037 domain-containing protein</fullName>
    </submittedName>
</protein>
<dbReference type="Pfam" id="PF11236">
    <property type="entry name" value="DUF3037"/>
    <property type="match status" value="1"/>
</dbReference>
<organism evidence="1 2">
    <name type="scientific">Guyparkeria halophila</name>
    <dbReference type="NCBI Taxonomy" id="47960"/>
    <lineage>
        <taxon>Bacteria</taxon>
        <taxon>Pseudomonadati</taxon>
        <taxon>Pseudomonadota</taxon>
        <taxon>Gammaproteobacteria</taxon>
        <taxon>Chromatiales</taxon>
        <taxon>Thioalkalibacteraceae</taxon>
        <taxon>Guyparkeria</taxon>
    </lineage>
</organism>
<keyword evidence="2" id="KW-1185">Reference proteome</keyword>
<dbReference type="RefSeq" id="WP_322521988.1">
    <property type="nucleotide sequence ID" value="NZ_CP140153.1"/>
</dbReference>
<name>A0ABZ0YXU8_9GAMM</name>
<gene>
    <name evidence="1" type="ORF">SR882_03625</name>
</gene>
<accession>A0ABZ0YXU8</accession>
<dbReference type="EMBL" id="CP140153">
    <property type="protein sequence ID" value="WQH17005.1"/>
    <property type="molecule type" value="Genomic_DNA"/>
</dbReference>
<sequence length="281" mass="33333">MKNFACQYVVVRFSPFVETGEFANVGILMMAPRKRFFAFELQTRRYKRVTHFFDDLDPGLYRAALHQVKEELERVRGLLMEHGFDRRRKEVDTDFAKHVFHEVVRPRESIIRFSEPRVVLTDDPKKKIQDLYKFYVERNFVTKEYQEAVLERGVRKLLTSANLQDRFHQKKIGDEEFNANFPFVEEVKGRAVKIIKPLNLAQDRPSQILEHEALWQFRLSELKNKKLLPDRILFAVGGPEESHEDARHDAFYKAMDRLRKFGVETAKINDERKVIDFARAN</sequence>
<evidence type="ECO:0000313" key="1">
    <source>
        <dbReference type="EMBL" id="WQH17005.1"/>
    </source>
</evidence>
<reference evidence="1 2" key="1">
    <citation type="submission" date="2023-11" db="EMBL/GenBank/DDBJ databases">
        <title>MicrobeMod: A computational toolkit for identifying prokaryotic methylation and restriction-modification with nanopore sequencing.</title>
        <authorList>
            <person name="Crits-Christoph A."/>
            <person name="Kang S.C."/>
            <person name="Lee H."/>
            <person name="Ostrov N."/>
        </authorList>
    </citation>
    <scope>NUCLEOTIDE SEQUENCE [LARGE SCALE GENOMIC DNA]</scope>
    <source>
        <strain evidence="1 2">ATCC 49870</strain>
    </source>
</reference>